<dbReference type="RefSeq" id="WP_345371631.1">
    <property type="nucleotide sequence ID" value="NZ_BAABKD010000011.1"/>
</dbReference>
<organism evidence="1 2">
    <name type="scientific">Paenalcaligenes hermetiae</name>
    <dbReference type="NCBI Taxonomy" id="1157987"/>
    <lineage>
        <taxon>Bacteria</taxon>
        <taxon>Pseudomonadati</taxon>
        <taxon>Pseudomonadota</taxon>
        <taxon>Betaproteobacteria</taxon>
        <taxon>Burkholderiales</taxon>
        <taxon>Alcaligenaceae</taxon>
        <taxon>Paenalcaligenes</taxon>
    </lineage>
</organism>
<sequence length="265" mass="29571">MTKVIGDDMQLVIELKNGEPVELLDFANSMIGAGNEYAHYLNKEGLSGSVTDTKLYIKEIRPGSIIATLGVILPIAVPLFDQFNTIHSFASHLKTTLHWLAYKKGEKPAMDKTTLRNLNKLVAPVANDAAAQLNIAEFTNHGTVNVIHLNSTEANAIQNNAKRELRLEDQTVSGLHENVALYWTVAANSEKSKAVERATIDSIYHKPVKVIFDDEDIRIRMLIDQPHPFQKVFIVDVDVQTVDGNRPVLYKVTALKEIMDRSELD</sequence>
<reference evidence="2" key="1">
    <citation type="journal article" date="2019" name="Int. J. Syst. Evol. Microbiol.">
        <title>The Global Catalogue of Microorganisms (GCM) 10K type strain sequencing project: providing services to taxonomists for standard genome sequencing and annotation.</title>
        <authorList>
            <consortium name="The Broad Institute Genomics Platform"/>
            <consortium name="The Broad Institute Genome Sequencing Center for Infectious Disease"/>
            <person name="Wu L."/>
            <person name="Ma J."/>
        </authorList>
    </citation>
    <scope>NUCLEOTIDE SEQUENCE [LARGE SCALE GENOMIC DNA]</scope>
    <source>
        <strain evidence="2">JCM 18423</strain>
    </source>
</reference>
<dbReference type="EMBL" id="BAABKD010000011">
    <property type="protein sequence ID" value="GAA5092889.1"/>
    <property type="molecule type" value="Genomic_DNA"/>
</dbReference>
<keyword evidence="2" id="KW-1185">Reference proteome</keyword>
<evidence type="ECO:0000313" key="1">
    <source>
        <dbReference type="EMBL" id="GAA5092889.1"/>
    </source>
</evidence>
<protein>
    <submittedName>
        <fullName evidence="1">Uncharacterized protein</fullName>
    </submittedName>
</protein>
<name>A0ABP9M8F2_9BURK</name>
<accession>A0ABP9M8F2</accession>
<gene>
    <name evidence="1" type="ORF">GCM10023337_20890</name>
</gene>
<comment type="caution">
    <text evidence="1">The sequence shown here is derived from an EMBL/GenBank/DDBJ whole genome shotgun (WGS) entry which is preliminary data.</text>
</comment>
<evidence type="ECO:0000313" key="2">
    <source>
        <dbReference type="Proteomes" id="UP001500227"/>
    </source>
</evidence>
<proteinExistence type="predicted"/>
<dbReference type="Proteomes" id="UP001500227">
    <property type="component" value="Unassembled WGS sequence"/>
</dbReference>